<sequence>MFYVLTVVGEHGIPAEYGGVSERRGRSMSVVEATDDPAFMTEVSGLSEDQDWRPDYIKTIDVPESLLVEIRKMYFSKKNYKMICFELSGLRIILYPCMSYGSLKCFAGLIDLLRKLYLYTKSN</sequence>
<proteinExistence type="predicted"/>
<evidence type="ECO:0000313" key="2">
    <source>
        <dbReference type="Proteomes" id="UP000828390"/>
    </source>
</evidence>
<evidence type="ECO:0000313" key="1">
    <source>
        <dbReference type="EMBL" id="KAH3795811.1"/>
    </source>
</evidence>
<reference evidence="1" key="2">
    <citation type="submission" date="2020-11" db="EMBL/GenBank/DDBJ databases">
        <authorList>
            <person name="McCartney M.A."/>
            <person name="Auch B."/>
            <person name="Kono T."/>
            <person name="Mallez S."/>
            <person name="Becker A."/>
            <person name="Gohl D.M."/>
            <person name="Silverstein K.A.T."/>
            <person name="Koren S."/>
            <person name="Bechman K.B."/>
            <person name="Herman A."/>
            <person name="Abrahante J.E."/>
            <person name="Garbe J."/>
        </authorList>
    </citation>
    <scope>NUCLEOTIDE SEQUENCE</scope>
    <source>
        <strain evidence="1">Duluth1</strain>
        <tissue evidence="1">Whole animal</tissue>
    </source>
</reference>
<protein>
    <submittedName>
        <fullName evidence="1">Uncharacterized protein</fullName>
    </submittedName>
</protein>
<organism evidence="1 2">
    <name type="scientific">Dreissena polymorpha</name>
    <name type="common">Zebra mussel</name>
    <name type="synonym">Mytilus polymorpha</name>
    <dbReference type="NCBI Taxonomy" id="45954"/>
    <lineage>
        <taxon>Eukaryota</taxon>
        <taxon>Metazoa</taxon>
        <taxon>Spiralia</taxon>
        <taxon>Lophotrochozoa</taxon>
        <taxon>Mollusca</taxon>
        <taxon>Bivalvia</taxon>
        <taxon>Autobranchia</taxon>
        <taxon>Heteroconchia</taxon>
        <taxon>Euheterodonta</taxon>
        <taxon>Imparidentia</taxon>
        <taxon>Neoheterodontei</taxon>
        <taxon>Myida</taxon>
        <taxon>Dreissenoidea</taxon>
        <taxon>Dreissenidae</taxon>
        <taxon>Dreissena</taxon>
    </lineage>
</organism>
<dbReference type="Proteomes" id="UP000828390">
    <property type="component" value="Unassembled WGS sequence"/>
</dbReference>
<keyword evidence="2" id="KW-1185">Reference proteome</keyword>
<accession>A0A9D4FDF3</accession>
<name>A0A9D4FDF3_DREPO</name>
<comment type="caution">
    <text evidence="1">The sequence shown here is derived from an EMBL/GenBank/DDBJ whole genome shotgun (WGS) entry which is preliminary data.</text>
</comment>
<dbReference type="AlphaFoldDB" id="A0A9D4FDF3"/>
<gene>
    <name evidence="1" type="ORF">DPMN_149372</name>
</gene>
<dbReference type="EMBL" id="JAIWYP010000007">
    <property type="protein sequence ID" value="KAH3795811.1"/>
    <property type="molecule type" value="Genomic_DNA"/>
</dbReference>
<reference evidence="1" key="1">
    <citation type="journal article" date="2019" name="bioRxiv">
        <title>The Genome of the Zebra Mussel, Dreissena polymorpha: A Resource for Invasive Species Research.</title>
        <authorList>
            <person name="McCartney M.A."/>
            <person name="Auch B."/>
            <person name="Kono T."/>
            <person name="Mallez S."/>
            <person name="Zhang Y."/>
            <person name="Obille A."/>
            <person name="Becker A."/>
            <person name="Abrahante J.E."/>
            <person name="Garbe J."/>
            <person name="Badalamenti J.P."/>
            <person name="Herman A."/>
            <person name="Mangelson H."/>
            <person name="Liachko I."/>
            <person name="Sullivan S."/>
            <person name="Sone E.D."/>
            <person name="Koren S."/>
            <person name="Silverstein K.A.T."/>
            <person name="Beckman K.B."/>
            <person name="Gohl D.M."/>
        </authorList>
    </citation>
    <scope>NUCLEOTIDE SEQUENCE</scope>
    <source>
        <strain evidence="1">Duluth1</strain>
        <tissue evidence="1">Whole animal</tissue>
    </source>
</reference>